<dbReference type="SMART" id="SM00382">
    <property type="entry name" value="AAA"/>
    <property type="match status" value="1"/>
</dbReference>
<dbReference type="GeneID" id="78293828"/>
<evidence type="ECO:0000313" key="5">
    <source>
        <dbReference type="EMBL" id="NMD87882.1"/>
    </source>
</evidence>
<dbReference type="InterPro" id="IPR017871">
    <property type="entry name" value="ABC_transporter-like_CS"/>
</dbReference>
<proteinExistence type="predicted"/>
<accession>A0A2U1BAB3</accession>
<dbReference type="Proteomes" id="UP000576225">
    <property type="component" value="Unassembled WGS sequence"/>
</dbReference>
<dbReference type="Proteomes" id="UP000245959">
    <property type="component" value="Unassembled WGS sequence"/>
</dbReference>
<dbReference type="SUPFAM" id="SSF52540">
    <property type="entry name" value="P-loop containing nucleoside triphosphate hydrolases"/>
    <property type="match status" value="1"/>
</dbReference>
<dbReference type="InterPro" id="IPR003439">
    <property type="entry name" value="ABC_transporter-like_ATP-bd"/>
</dbReference>
<name>A0A2U1BAB3_9BACT</name>
<dbReference type="InterPro" id="IPR003593">
    <property type="entry name" value="AAA+_ATPase"/>
</dbReference>
<keyword evidence="7" id="KW-1185">Reference proteome</keyword>
<dbReference type="PROSITE" id="PS50893">
    <property type="entry name" value="ABC_TRANSPORTER_2"/>
    <property type="match status" value="1"/>
</dbReference>
<evidence type="ECO:0000256" key="3">
    <source>
        <dbReference type="ARBA" id="ARBA00022840"/>
    </source>
</evidence>
<evidence type="ECO:0000313" key="8">
    <source>
        <dbReference type="Proteomes" id="UP000576225"/>
    </source>
</evidence>
<evidence type="ECO:0000256" key="1">
    <source>
        <dbReference type="ARBA" id="ARBA00022448"/>
    </source>
</evidence>
<evidence type="ECO:0000313" key="6">
    <source>
        <dbReference type="EMBL" id="PVY45467.1"/>
    </source>
</evidence>
<feature type="domain" description="ABC transporter" evidence="4">
    <location>
        <begin position="9"/>
        <end position="247"/>
    </location>
</feature>
<evidence type="ECO:0000313" key="7">
    <source>
        <dbReference type="Proteomes" id="UP000245959"/>
    </source>
</evidence>
<organism evidence="6 7">
    <name type="scientific">Victivallis vadensis</name>
    <dbReference type="NCBI Taxonomy" id="172901"/>
    <lineage>
        <taxon>Bacteria</taxon>
        <taxon>Pseudomonadati</taxon>
        <taxon>Lentisphaerota</taxon>
        <taxon>Lentisphaeria</taxon>
        <taxon>Victivallales</taxon>
        <taxon>Victivallaceae</taxon>
        <taxon>Victivallis</taxon>
    </lineage>
</organism>
<dbReference type="Pfam" id="PF00005">
    <property type="entry name" value="ABC_tran"/>
    <property type="match status" value="1"/>
</dbReference>
<dbReference type="RefSeq" id="WP_116882497.1">
    <property type="nucleotide sequence ID" value="NZ_CABMMC010000136.1"/>
</dbReference>
<evidence type="ECO:0000259" key="4">
    <source>
        <dbReference type="PROSITE" id="PS50893"/>
    </source>
</evidence>
<dbReference type="EMBL" id="QEKH01000002">
    <property type="protein sequence ID" value="PVY45467.1"/>
    <property type="molecule type" value="Genomic_DNA"/>
</dbReference>
<comment type="caution">
    <text evidence="6">The sequence shown here is derived from an EMBL/GenBank/DDBJ whole genome shotgun (WGS) entry which is preliminary data.</text>
</comment>
<dbReference type="GO" id="GO:0016887">
    <property type="term" value="F:ATP hydrolysis activity"/>
    <property type="evidence" value="ECO:0007669"/>
    <property type="project" value="InterPro"/>
</dbReference>
<keyword evidence="3 6" id="KW-0067">ATP-binding</keyword>
<gene>
    <name evidence="6" type="ORF">C8D82_10238</name>
    <name evidence="5" type="ORF">HF882_14940</name>
</gene>
<dbReference type="PANTHER" id="PTHR43023">
    <property type="entry name" value="PROTEIN TRIGALACTOSYLDIACYLGLYCEROL 3, CHLOROPLASTIC"/>
    <property type="match status" value="1"/>
</dbReference>
<dbReference type="Gene3D" id="3.40.50.300">
    <property type="entry name" value="P-loop containing nucleotide triphosphate hydrolases"/>
    <property type="match status" value="1"/>
</dbReference>
<dbReference type="OrthoDB" id="9772862at2"/>
<dbReference type="PANTHER" id="PTHR43023:SF3">
    <property type="entry name" value="PROTEIN TRIGALACTOSYLDIACYLGLYCEROL 3, CHLOROPLASTIC"/>
    <property type="match status" value="1"/>
</dbReference>
<dbReference type="EMBL" id="JABAEW010000032">
    <property type="protein sequence ID" value="NMD87882.1"/>
    <property type="molecule type" value="Genomic_DNA"/>
</dbReference>
<keyword evidence="2" id="KW-0547">Nucleotide-binding</keyword>
<protein>
    <submittedName>
        <fullName evidence="5">ATP-binding cassette domain-containing protein</fullName>
    </submittedName>
    <submittedName>
        <fullName evidence="6">Phospholipid/cholesterol/gamma-HCH transport system ATP-binding protein</fullName>
    </submittedName>
</protein>
<evidence type="ECO:0000256" key="2">
    <source>
        <dbReference type="ARBA" id="ARBA00022741"/>
    </source>
</evidence>
<dbReference type="PROSITE" id="PS00211">
    <property type="entry name" value="ABC_TRANSPORTER_1"/>
    <property type="match status" value="1"/>
</dbReference>
<reference evidence="6 7" key="1">
    <citation type="submission" date="2018-04" db="EMBL/GenBank/DDBJ databases">
        <title>Genomic Encyclopedia of Type Strains, Phase IV (KMG-IV): sequencing the most valuable type-strain genomes for metagenomic binning, comparative biology and taxonomic classification.</title>
        <authorList>
            <person name="Goeker M."/>
        </authorList>
    </citation>
    <scope>NUCLEOTIDE SEQUENCE [LARGE SCALE GENOMIC DNA]</scope>
    <source>
        <strain evidence="6 7">DSM 14823</strain>
    </source>
</reference>
<dbReference type="GO" id="GO:0005524">
    <property type="term" value="F:ATP binding"/>
    <property type="evidence" value="ECO:0007669"/>
    <property type="project" value="UniProtKB-KW"/>
</dbReference>
<dbReference type="InterPro" id="IPR027417">
    <property type="entry name" value="P-loop_NTPase"/>
</dbReference>
<keyword evidence="1" id="KW-0813">Transport</keyword>
<sequence>MAEKVQPEIEVEDLTIGYGSNVLQQNLNFDVKPGEVFGILGGSGCGKSTLLKHIIGLYEPQKGDIRIEGRSIVSATDTEKLEIMRHFGVTYQGGALFGSMTVAENVALPLQEYTGKSPAEIARKVEEKLKLVDLGGFGDYMPSELSGGMRKRAGLARAMALDPQLLFFDEPSAGLDPITSADLDRLILRMRDNFGATIVVVTHELDSIFTICDRVAMLDKTTKTIAALGAPATLRDTSENPWVRAFLSRDGLKSEDKADVKVKIVE</sequence>
<reference evidence="5 8" key="2">
    <citation type="submission" date="2020-04" db="EMBL/GenBank/DDBJ databases">
        <authorList>
            <person name="Hitch T.C.A."/>
            <person name="Wylensek D."/>
            <person name="Clavel T."/>
        </authorList>
    </citation>
    <scope>NUCLEOTIDE SEQUENCE [LARGE SCALE GENOMIC DNA]</scope>
    <source>
        <strain evidence="5 8">COR2-253-APC-1A</strain>
    </source>
</reference>
<dbReference type="AlphaFoldDB" id="A0A2U1BAB3"/>